<dbReference type="Gene3D" id="2.60.120.330">
    <property type="entry name" value="B-lactam Antibiotic, Isopenicillin N Synthase, Chain"/>
    <property type="match status" value="1"/>
</dbReference>
<dbReference type="PROSITE" id="PS51471">
    <property type="entry name" value="FE2OG_OXY"/>
    <property type="match status" value="1"/>
</dbReference>
<gene>
    <name evidence="5" type="ORF">AB0I48_33090</name>
</gene>
<reference evidence="5 6" key="1">
    <citation type="submission" date="2024-06" db="EMBL/GenBank/DDBJ databases">
        <title>The Natural Products Discovery Center: Release of the First 8490 Sequenced Strains for Exploring Actinobacteria Biosynthetic Diversity.</title>
        <authorList>
            <person name="Kalkreuter E."/>
            <person name="Kautsar S.A."/>
            <person name="Yang D."/>
            <person name="Bader C.D."/>
            <person name="Teijaro C.N."/>
            <person name="Fluegel L."/>
            <person name="Davis C.M."/>
            <person name="Simpson J.R."/>
            <person name="Lauterbach L."/>
            <person name="Steele A.D."/>
            <person name="Gui C."/>
            <person name="Meng S."/>
            <person name="Li G."/>
            <person name="Viehrig K."/>
            <person name="Ye F."/>
            <person name="Su P."/>
            <person name="Kiefer A.F."/>
            <person name="Nichols A."/>
            <person name="Cepeda A.J."/>
            <person name="Yan W."/>
            <person name="Fan B."/>
            <person name="Jiang Y."/>
            <person name="Adhikari A."/>
            <person name="Zheng C.-J."/>
            <person name="Schuster L."/>
            <person name="Cowan T.M."/>
            <person name="Smanski M.J."/>
            <person name="Chevrette M.G."/>
            <person name="De Carvalho L.P.S."/>
            <person name="Shen B."/>
        </authorList>
    </citation>
    <scope>NUCLEOTIDE SEQUENCE [LARGE SCALE GENOMIC DNA]</scope>
    <source>
        <strain evidence="5 6">NPDC050403</strain>
    </source>
</reference>
<evidence type="ECO:0000256" key="3">
    <source>
        <dbReference type="RuleBase" id="RU003682"/>
    </source>
</evidence>
<dbReference type="Proteomes" id="UP001551695">
    <property type="component" value="Unassembled WGS sequence"/>
</dbReference>
<evidence type="ECO:0000313" key="5">
    <source>
        <dbReference type="EMBL" id="MEV0712402.1"/>
    </source>
</evidence>
<keyword evidence="3" id="KW-0408">Iron</keyword>
<sequence>MNSPNAPATPDAPDAIASIDLARWRAGGDAAAEVEREVDAGLRRAGFLLVHGHGIPAELPAAVRAAARRFFALPDEVKQAYAVTVGGRGWIGPGKEANGYAEGTETPPDLKETYAVGADTATGDRAVDEVWFLPNVWPAEVTELRELLTAYTTAVRALSDELLALFAAALRLPDNPFAAVTTRPTWTCNINHYPPMSTVGTPEPGQFRIGPHTDFGTVTVLDREPGAGGLQVYTEEQGWADAPWDPAALTVNIGDLLAYWSGQRWPSGRHRVLPPQPEAPEEDLVSLIYFYELDHDAVVTPLAAPIGRVTGQPPVISADFLRTRLDAITVG</sequence>
<dbReference type="InterPro" id="IPR050231">
    <property type="entry name" value="Iron_ascorbate_oxido_reductase"/>
</dbReference>
<evidence type="ECO:0000313" key="6">
    <source>
        <dbReference type="Proteomes" id="UP001551695"/>
    </source>
</evidence>
<dbReference type="Pfam" id="PF14226">
    <property type="entry name" value="DIOX_N"/>
    <property type="match status" value="1"/>
</dbReference>
<dbReference type="PANTHER" id="PTHR47990">
    <property type="entry name" value="2-OXOGLUTARATE (2OG) AND FE(II)-DEPENDENT OXYGENASE SUPERFAMILY PROTEIN-RELATED"/>
    <property type="match status" value="1"/>
</dbReference>
<dbReference type="InterPro" id="IPR005123">
    <property type="entry name" value="Oxoglu/Fe-dep_dioxygenase_dom"/>
</dbReference>
<keyword evidence="6" id="KW-1185">Reference proteome</keyword>
<organism evidence="5 6">
    <name type="scientific">Nocardia aurea</name>
    <dbReference type="NCBI Taxonomy" id="2144174"/>
    <lineage>
        <taxon>Bacteria</taxon>
        <taxon>Bacillati</taxon>
        <taxon>Actinomycetota</taxon>
        <taxon>Actinomycetes</taxon>
        <taxon>Mycobacteriales</taxon>
        <taxon>Nocardiaceae</taxon>
        <taxon>Nocardia</taxon>
    </lineage>
</organism>
<dbReference type="EMBL" id="JBFAKC010000021">
    <property type="protein sequence ID" value="MEV0712402.1"/>
    <property type="molecule type" value="Genomic_DNA"/>
</dbReference>
<comment type="caution">
    <text evidence="5">The sequence shown here is derived from an EMBL/GenBank/DDBJ whole genome shotgun (WGS) entry which is preliminary data.</text>
</comment>
<dbReference type="RefSeq" id="WP_357789421.1">
    <property type="nucleotide sequence ID" value="NZ_JBFAKC010000021.1"/>
</dbReference>
<keyword evidence="3" id="KW-0479">Metal-binding</keyword>
<feature type="domain" description="Fe2OG dioxygenase" evidence="4">
    <location>
        <begin position="183"/>
        <end position="293"/>
    </location>
</feature>
<dbReference type="Pfam" id="PF03171">
    <property type="entry name" value="2OG-FeII_Oxy"/>
    <property type="match status" value="1"/>
</dbReference>
<keyword evidence="3" id="KW-0560">Oxidoreductase</keyword>
<dbReference type="InterPro" id="IPR044861">
    <property type="entry name" value="IPNS-like_FE2OG_OXY"/>
</dbReference>
<keyword evidence="2" id="KW-0045">Antibiotic biosynthesis</keyword>
<proteinExistence type="inferred from homology"/>
<evidence type="ECO:0000256" key="1">
    <source>
        <dbReference type="ARBA" id="ARBA00004792"/>
    </source>
</evidence>
<dbReference type="SUPFAM" id="SSF51197">
    <property type="entry name" value="Clavaminate synthase-like"/>
    <property type="match status" value="1"/>
</dbReference>
<evidence type="ECO:0000259" key="4">
    <source>
        <dbReference type="PROSITE" id="PS51471"/>
    </source>
</evidence>
<evidence type="ECO:0000256" key="2">
    <source>
        <dbReference type="ARBA" id="ARBA00023194"/>
    </source>
</evidence>
<dbReference type="InterPro" id="IPR027443">
    <property type="entry name" value="IPNS-like_sf"/>
</dbReference>
<dbReference type="InterPro" id="IPR026992">
    <property type="entry name" value="DIOX_N"/>
</dbReference>
<comment type="pathway">
    <text evidence="1">Antibiotic biosynthesis.</text>
</comment>
<name>A0ABV3G3Y5_9NOCA</name>
<protein>
    <submittedName>
        <fullName evidence="5">2-oxoglutarate and iron-dependent oxygenase domain-containing protein</fullName>
    </submittedName>
</protein>
<accession>A0ABV3G3Y5</accession>
<comment type="similarity">
    <text evidence="3">Belongs to the iron/ascorbate-dependent oxidoreductase family.</text>
</comment>